<dbReference type="EMBL" id="LAZR01033302">
    <property type="protein sequence ID" value="KKL48496.1"/>
    <property type="molecule type" value="Genomic_DNA"/>
</dbReference>
<dbReference type="InterPro" id="IPR027434">
    <property type="entry name" value="Homing_endonucl"/>
</dbReference>
<organism evidence="1">
    <name type="scientific">marine sediment metagenome</name>
    <dbReference type="NCBI Taxonomy" id="412755"/>
    <lineage>
        <taxon>unclassified sequences</taxon>
        <taxon>metagenomes</taxon>
        <taxon>ecological metagenomes</taxon>
    </lineage>
</organism>
<comment type="caution">
    <text evidence="1">The sequence shown here is derived from an EMBL/GenBank/DDBJ whole genome shotgun (WGS) entry which is preliminary data.</text>
</comment>
<dbReference type="SUPFAM" id="SSF55608">
    <property type="entry name" value="Homing endonucleases"/>
    <property type="match status" value="1"/>
</dbReference>
<dbReference type="Gene3D" id="3.10.28.10">
    <property type="entry name" value="Homing endonucleases"/>
    <property type="match status" value="1"/>
</dbReference>
<evidence type="ECO:0008006" key="2">
    <source>
        <dbReference type="Google" id="ProtNLM"/>
    </source>
</evidence>
<dbReference type="AlphaFoldDB" id="A0A0F9D4A2"/>
<gene>
    <name evidence="1" type="ORF">LCGC14_2324920</name>
</gene>
<accession>A0A0F9D4A2</accession>
<reference evidence="1" key="1">
    <citation type="journal article" date="2015" name="Nature">
        <title>Complex archaea that bridge the gap between prokaryotes and eukaryotes.</title>
        <authorList>
            <person name="Spang A."/>
            <person name="Saw J.H."/>
            <person name="Jorgensen S.L."/>
            <person name="Zaremba-Niedzwiedzka K."/>
            <person name="Martijn J."/>
            <person name="Lind A.E."/>
            <person name="van Eijk R."/>
            <person name="Schleper C."/>
            <person name="Guy L."/>
            <person name="Ettema T.J."/>
        </authorList>
    </citation>
    <scope>NUCLEOTIDE SEQUENCE</scope>
</reference>
<name>A0A0F9D4A2_9ZZZZ</name>
<proteinExistence type="predicted"/>
<sequence length="144" mass="16826">MIMTVDAVYLASMFDHRGGVYISKTLKKIPADYRLDLVFTNQDPTAFYEFRDKLNFLGNVRRDGTSWRWVISSTAALDLLLPIDPYLRLKKEEVELALRFLATVQLQSEMKTRLTPEVLELREYCYQKMKKMKLEYAKGGTNDD</sequence>
<protein>
    <recommendedName>
        <fullName evidence="2">Homing endonuclease LAGLIDADG domain-containing protein</fullName>
    </recommendedName>
</protein>
<evidence type="ECO:0000313" key="1">
    <source>
        <dbReference type="EMBL" id="KKL48496.1"/>
    </source>
</evidence>